<dbReference type="PANTHER" id="PTHR43280">
    <property type="entry name" value="ARAC-FAMILY TRANSCRIPTIONAL REGULATOR"/>
    <property type="match status" value="1"/>
</dbReference>
<evidence type="ECO:0000313" key="7">
    <source>
        <dbReference type="EMBL" id="TDP60396.1"/>
    </source>
</evidence>
<keyword evidence="3" id="KW-0804">Transcription</keyword>
<evidence type="ECO:0000256" key="5">
    <source>
        <dbReference type="SAM" id="Phobius"/>
    </source>
</evidence>
<evidence type="ECO:0000313" key="8">
    <source>
        <dbReference type="Proteomes" id="UP000295260"/>
    </source>
</evidence>
<dbReference type="PANTHER" id="PTHR43280:SF2">
    <property type="entry name" value="HTH-TYPE TRANSCRIPTIONAL REGULATOR EXSA"/>
    <property type="match status" value="1"/>
</dbReference>
<keyword evidence="8" id="KW-1185">Reference proteome</keyword>
<dbReference type="InterPro" id="IPR009057">
    <property type="entry name" value="Homeodomain-like_sf"/>
</dbReference>
<keyword evidence="1" id="KW-0805">Transcription regulation</keyword>
<keyword evidence="4" id="KW-0175">Coiled coil</keyword>
<dbReference type="InterPro" id="IPR011990">
    <property type="entry name" value="TPR-like_helical_dom_sf"/>
</dbReference>
<dbReference type="Pfam" id="PF12833">
    <property type="entry name" value="HTH_18"/>
    <property type="match status" value="1"/>
</dbReference>
<dbReference type="SMART" id="SM00342">
    <property type="entry name" value="HTH_ARAC"/>
    <property type="match status" value="1"/>
</dbReference>
<sequence>MKYLIKIERCFYFILVFGLLHTNSSAQNLLNKHYLSDDIQSQINSNPDQALKIAQYLLSKTSTSNDEKAKVNYLISKAYIVKGDYSSALNFLYEEKDYGDYLNEEKSIDIAIAKVRVLRELSLDKQSKKIIQQLENKLKSTSDGKLRKYLETSITVEKANYSLKENKVKEGITLFKNQELSANEALKTAKELELNYLITKGQLFIANNNLAEAEKIFQSAIDKINKQNANNIYSKIDALNGLAQVLFLKKEYNKVVALTNEAMIHAERFENLFLQLKISEIQSKNYLALNDFDNYKKANTKFFELQTELENQEQEAINTSYNLISDEYTENYENDEAKYYDIIYIFLGLVIIAALIGFFFWQKTLQRKKRLNEIINYIEITRSNLLGGFSIADKKQEPKKNVILKETEEQILNKLKRFESSKRFTNKDISLAVLAGQLDSNTKYLSEIINNHYHVNFNTYINKLRINYIIEKLKTDPNFINYKISYLAENCGFSSHSSFATVFKSITGISPVKFIELLNQEKENNLLEE</sequence>
<proteinExistence type="predicted"/>
<keyword evidence="5" id="KW-0472">Membrane</keyword>
<dbReference type="SUPFAM" id="SSF46689">
    <property type="entry name" value="Homeodomain-like"/>
    <property type="match status" value="1"/>
</dbReference>
<dbReference type="SUPFAM" id="SSF48452">
    <property type="entry name" value="TPR-like"/>
    <property type="match status" value="1"/>
</dbReference>
<dbReference type="Gene3D" id="1.10.10.60">
    <property type="entry name" value="Homeodomain-like"/>
    <property type="match status" value="2"/>
</dbReference>
<organism evidence="7 8">
    <name type="scientific">Flavobacterium dankookense</name>
    <dbReference type="NCBI Taxonomy" id="706186"/>
    <lineage>
        <taxon>Bacteria</taxon>
        <taxon>Pseudomonadati</taxon>
        <taxon>Bacteroidota</taxon>
        <taxon>Flavobacteriia</taxon>
        <taxon>Flavobacteriales</taxon>
        <taxon>Flavobacteriaceae</taxon>
        <taxon>Flavobacterium</taxon>
    </lineage>
</organism>
<evidence type="ECO:0000256" key="3">
    <source>
        <dbReference type="ARBA" id="ARBA00023163"/>
    </source>
</evidence>
<keyword evidence="5" id="KW-1133">Transmembrane helix</keyword>
<name>A0A4R6QEG7_9FLAO</name>
<dbReference type="PROSITE" id="PS01124">
    <property type="entry name" value="HTH_ARAC_FAMILY_2"/>
    <property type="match status" value="1"/>
</dbReference>
<dbReference type="GO" id="GO:0003700">
    <property type="term" value="F:DNA-binding transcription factor activity"/>
    <property type="evidence" value="ECO:0007669"/>
    <property type="project" value="InterPro"/>
</dbReference>
<feature type="domain" description="HTH araC/xylS-type" evidence="6">
    <location>
        <begin position="409"/>
        <end position="517"/>
    </location>
</feature>
<protein>
    <submittedName>
        <fullName evidence="7">AraC-like DNA-binding protein</fullName>
    </submittedName>
</protein>
<dbReference type="Proteomes" id="UP000295260">
    <property type="component" value="Unassembled WGS sequence"/>
</dbReference>
<feature type="coiled-coil region" evidence="4">
    <location>
        <begin position="175"/>
        <end position="230"/>
    </location>
</feature>
<dbReference type="RefSeq" id="WP_133532669.1">
    <property type="nucleotide sequence ID" value="NZ_SNXR01000012.1"/>
</dbReference>
<reference evidence="7 8" key="1">
    <citation type="submission" date="2019-03" db="EMBL/GenBank/DDBJ databases">
        <title>Genomic Encyclopedia of Archaeal and Bacterial Type Strains, Phase II (KMG-II): from individual species to whole genera.</title>
        <authorList>
            <person name="Goeker M."/>
        </authorList>
    </citation>
    <scope>NUCLEOTIDE SEQUENCE [LARGE SCALE GENOMIC DNA]</scope>
    <source>
        <strain evidence="7 8">DSM 25687</strain>
    </source>
</reference>
<accession>A0A4R6QEG7</accession>
<gene>
    <name evidence="7" type="ORF">BC748_1387</name>
</gene>
<comment type="caution">
    <text evidence="7">The sequence shown here is derived from an EMBL/GenBank/DDBJ whole genome shotgun (WGS) entry which is preliminary data.</text>
</comment>
<dbReference type="EMBL" id="SNXR01000012">
    <property type="protein sequence ID" value="TDP60396.1"/>
    <property type="molecule type" value="Genomic_DNA"/>
</dbReference>
<dbReference type="GO" id="GO:0043565">
    <property type="term" value="F:sequence-specific DNA binding"/>
    <property type="evidence" value="ECO:0007669"/>
    <property type="project" value="InterPro"/>
</dbReference>
<evidence type="ECO:0000256" key="4">
    <source>
        <dbReference type="SAM" id="Coils"/>
    </source>
</evidence>
<evidence type="ECO:0000256" key="2">
    <source>
        <dbReference type="ARBA" id="ARBA00023125"/>
    </source>
</evidence>
<evidence type="ECO:0000259" key="6">
    <source>
        <dbReference type="PROSITE" id="PS01124"/>
    </source>
</evidence>
<keyword evidence="5" id="KW-0812">Transmembrane</keyword>
<dbReference type="OrthoDB" id="5295174at2"/>
<dbReference type="AlphaFoldDB" id="A0A4R6QEG7"/>
<dbReference type="InterPro" id="IPR018060">
    <property type="entry name" value="HTH_AraC"/>
</dbReference>
<keyword evidence="2 7" id="KW-0238">DNA-binding</keyword>
<evidence type="ECO:0000256" key="1">
    <source>
        <dbReference type="ARBA" id="ARBA00023015"/>
    </source>
</evidence>
<feature type="transmembrane region" description="Helical" evidence="5">
    <location>
        <begin position="342"/>
        <end position="361"/>
    </location>
</feature>